<sequence length="310" mass="35848">MAQRTIAITLPVFIALTLLPGHVSAGAPLTQGELKQISREDGDFDDRTEKTIIAGPATISLNEIAVLNLPENYIYAEEIKTYGKPLKNISEFRCTRYISPRYGSKNRLCIKIANVGYLRLSDDLSLLKDRAEQLQLRIPPKHTWPFPETIDFNWLQLPDYNKQNHTLSWAYRYVYDNKTKEYERPESFTDQEISAVMFGKRHIIWLTNGDYYGAEKLQPQLVDWMNRITFNTAYQYQENQVPSCGDLPPGDSALEGLAYDYSADPKRCFPYPLEYLINGLPEYTDGNKNIFDFISRVRMARKAVWIKQSY</sequence>
<evidence type="ECO:0000313" key="3">
    <source>
        <dbReference type="Proteomes" id="UP000318370"/>
    </source>
</evidence>
<accession>A0A564J2H7</accession>
<feature type="chain" id="PRO_5021874721" evidence="1">
    <location>
        <begin position="26"/>
        <end position="310"/>
    </location>
</feature>
<proteinExistence type="predicted"/>
<name>A0A564J2H7_9ENTR</name>
<organism evidence="2 3">
    <name type="scientific">Klebsiella spallanzanii</name>
    <dbReference type="NCBI Taxonomy" id="2587528"/>
    <lineage>
        <taxon>Bacteria</taxon>
        <taxon>Pseudomonadati</taxon>
        <taxon>Pseudomonadota</taxon>
        <taxon>Gammaproteobacteria</taxon>
        <taxon>Enterobacterales</taxon>
        <taxon>Enterobacteriaceae</taxon>
        <taxon>Klebsiella/Raoultella group</taxon>
        <taxon>Klebsiella</taxon>
    </lineage>
</organism>
<dbReference type="Proteomes" id="UP000318370">
    <property type="component" value="Unassembled WGS sequence"/>
</dbReference>
<evidence type="ECO:0000256" key="1">
    <source>
        <dbReference type="SAM" id="SignalP"/>
    </source>
</evidence>
<evidence type="ECO:0000313" key="2">
    <source>
        <dbReference type="EMBL" id="VUS51025.1"/>
    </source>
</evidence>
<keyword evidence="1" id="KW-0732">Signal</keyword>
<protein>
    <submittedName>
        <fullName evidence="2">Uncharacterized protein</fullName>
    </submittedName>
</protein>
<dbReference type="AlphaFoldDB" id="A0A564J2H7"/>
<feature type="signal peptide" evidence="1">
    <location>
        <begin position="1"/>
        <end position="25"/>
    </location>
</feature>
<reference evidence="2 3" key="1">
    <citation type="submission" date="2019-07" db="EMBL/GenBank/DDBJ databases">
        <authorList>
            <person name="Brisse S."/>
            <person name="Rodrigues C."/>
            <person name="Thorpe H."/>
        </authorList>
    </citation>
    <scope>NUCLEOTIDE SEQUENCE [LARGE SCALE GENOMIC DNA]</scope>
    <source>
        <strain evidence="2">SB6408</strain>
    </source>
</reference>
<dbReference type="EMBL" id="CABGHF010000007">
    <property type="protein sequence ID" value="VUS51025.1"/>
    <property type="molecule type" value="Genomic_DNA"/>
</dbReference>
<dbReference type="RefSeq" id="WP_142462344.1">
    <property type="nucleotide sequence ID" value="NZ_CABGHF010000007.1"/>
</dbReference>
<gene>
    <name evidence="2" type="ORF">SB6408_04298</name>
</gene>